<dbReference type="PIRSF" id="PIRSF000137">
    <property type="entry name" value="Alcohol_oxidase"/>
    <property type="match status" value="1"/>
</dbReference>
<dbReference type="Gene3D" id="3.30.560.10">
    <property type="entry name" value="Glucose Oxidase, domain 3"/>
    <property type="match status" value="1"/>
</dbReference>
<reference evidence="5" key="2">
    <citation type="submission" date="2023-05" db="EMBL/GenBank/DDBJ databases">
        <authorList>
            <consortium name="Lawrence Berkeley National Laboratory"/>
            <person name="Steindorff A."/>
            <person name="Hensen N."/>
            <person name="Bonometti L."/>
            <person name="Westerberg I."/>
            <person name="Brannstrom I.O."/>
            <person name="Guillou S."/>
            <person name="Cros-Aarteil S."/>
            <person name="Calhoun S."/>
            <person name="Haridas S."/>
            <person name="Kuo A."/>
            <person name="Mondo S."/>
            <person name="Pangilinan J."/>
            <person name="Riley R."/>
            <person name="Labutti K."/>
            <person name="Andreopoulos B."/>
            <person name="Lipzen A."/>
            <person name="Chen C."/>
            <person name="Yanf M."/>
            <person name="Daum C."/>
            <person name="Ng V."/>
            <person name="Clum A."/>
            <person name="Ohm R."/>
            <person name="Martin F."/>
            <person name="Silar P."/>
            <person name="Natvig D."/>
            <person name="Lalanne C."/>
            <person name="Gautier V."/>
            <person name="Ament-Velasquez S.L."/>
            <person name="Kruys A."/>
            <person name="Hutchinson M.I."/>
            <person name="Powell A.J."/>
            <person name="Barry K."/>
            <person name="Miller A.N."/>
            <person name="Grigoriev I.V."/>
            <person name="Debuchy R."/>
            <person name="Gladieux P."/>
            <person name="Thoren M.H."/>
            <person name="Johannesson H."/>
        </authorList>
    </citation>
    <scope>NUCLEOTIDE SEQUENCE</scope>
    <source>
        <strain evidence="5">CBS 757.83</strain>
    </source>
</reference>
<dbReference type="Proteomes" id="UP001305647">
    <property type="component" value="Unassembled WGS sequence"/>
</dbReference>
<dbReference type="Gene3D" id="3.50.50.60">
    <property type="entry name" value="FAD/NAD(P)-binding domain"/>
    <property type="match status" value="1"/>
</dbReference>
<dbReference type="EMBL" id="MU863732">
    <property type="protein sequence ID" value="KAK4096179.1"/>
    <property type="molecule type" value="Genomic_DNA"/>
</dbReference>
<feature type="domain" description="Glucose-methanol-choline oxidoreductase N-terminal" evidence="4">
    <location>
        <begin position="314"/>
        <end position="328"/>
    </location>
</feature>
<feature type="chain" id="PRO_5042831137" evidence="3">
    <location>
        <begin position="22"/>
        <end position="631"/>
    </location>
</feature>
<evidence type="ECO:0000256" key="1">
    <source>
        <dbReference type="ARBA" id="ARBA00010790"/>
    </source>
</evidence>
<proteinExistence type="inferred from homology"/>
<dbReference type="GO" id="GO:0016614">
    <property type="term" value="F:oxidoreductase activity, acting on CH-OH group of donors"/>
    <property type="evidence" value="ECO:0007669"/>
    <property type="project" value="InterPro"/>
</dbReference>
<dbReference type="InterPro" id="IPR007867">
    <property type="entry name" value="GMC_OxRtase_C"/>
</dbReference>
<dbReference type="GO" id="GO:0050660">
    <property type="term" value="F:flavin adenine dinucleotide binding"/>
    <property type="evidence" value="ECO:0007669"/>
    <property type="project" value="InterPro"/>
</dbReference>
<keyword evidence="6" id="KW-1185">Reference proteome</keyword>
<evidence type="ECO:0000313" key="5">
    <source>
        <dbReference type="EMBL" id="KAK4096179.1"/>
    </source>
</evidence>
<dbReference type="PANTHER" id="PTHR11552">
    <property type="entry name" value="GLUCOSE-METHANOL-CHOLINE GMC OXIDOREDUCTASE"/>
    <property type="match status" value="1"/>
</dbReference>
<evidence type="ECO:0000259" key="4">
    <source>
        <dbReference type="PROSITE" id="PS00624"/>
    </source>
</evidence>
<keyword evidence="3" id="KW-0732">Signal</keyword>
<dbReference type="InterPro" id="IPR012132">
    <property type="entry name" value="GMC_OxRdtase"/>
</dbReference>
<keyword evidence="2" id="KW-0274">FAD</keyword>
<dbReference type="Pfam" id="PF00732">
    <property type="entry name" value="GMC_oxred_N"/>
    <property type="match status" value="1"/>
</dbReference>
<gene>
    <name evidence="5" type="ORF">N658DRAFT_436650</name>
</gene>
<keyword evidence="2" id="KW-0285">Flavoprotein</keyword>
<dbReference type="PANTHER" id="PTHR11552:SF115">
    <property type="entry name" value="DEHYDROGENASE XPTC-RELATED"/>
    <property type="match status" value="1"/>
</dbReference>
<protein>
    <submittedName>
        <fullName evidence="5">GMC oxidoreductase</fullName>
    </submittedName>
</protein>
<dbReference type="AlphaFoldDB" id="A0AAN6SX90"/>
<evidence type="ECO:0000256" key="2">
    <source>
        <dbReference type="PIRSR" id="PIRSR000137-2"/>
    </source>
</evidence>
<dbReference type="GO" id="GO:0044550">
    <property type="term" value="P:secondary metabolite biosynthetic process"/>
    <property type="evidence" value="ECO:0007669"/>
    <property type="project" value="TreeGrafter"/>
</dbReference>
<comment type="cofactor">
    <cofactor evidence="2">
        <name>FAD</name>
        <dbReference type="ChEBI" id="CHEBI:57692"/>
    </cofactor>
</comment>
<comment type="similarity">
    <text evidence="1">Belongs to the GMC oxidoreductase family.</text>
</comment>
<feature type="binding site" evidence="2">
    <location>
        <begin position="52"/>
        <end position="53"/>
    </location>
    <ligand>
        <name>FAD</name>
        <dbReference type="ChEBI" id="CHEBI:57692"/>
    </ligand>
</feature>
<accession>A0AAN6SX90</accession>
<dbReference type="PROSITE" id="PS00624">
    <property type="entry name" value="GMC_OXRED_2"/>
    <property type="match status" value="1"/>
</dbReference>
<name>A0AAN6SX90_9PEZI</name>
<dbReference type="SUPFAM" id="SSF51905">
    <property type="entry name" value="FAD/NAD(P)-binding domain"/>
    <property type="match status" value="1"/>
</dbReference>
<feature type="signal peptide" evidence="3">
    <location>
        <begin position="1"/>
        <end position="21"/>
    </location>
</feature>
<reference evidence="5" key="1">
    <citation type="journal article" date="2023" name="Mol. Phylogenet. Evol.">
        <title>Genome-scale phylogeny and comparative genomics of the fungal order Sordariales.</title>
        <authorList>
            <person name="Hensen N."/>
            <person name="Bonometti L."/>
            <person name="Westerberg I."/>
            <person name="Brannstrom I.O."/>
            <person name="Guillou S."/>
            <person name="Cros-Aarteil S."/>
            <person name="Calhoun S."/>
            <person name="Haridas S."/>
            <person name="Kuo A."/>
            <person name="Mondo S."/>
            <person name="Pangilinan J."/>
            <person name="Riley R."/>
            <person name="LaButti K."/>
            <person name="Andreopoulos B."/>
            <person name="Lipzen A."/>
            <person name="Chen C."/>
            <person name="Yan M."/>
            <person name="Daum C."/>
            <person name="Ng V."/>
            <person name="Clum A."/>
            <person name="Steindorff A."/>
            <person name="Ohm R.A."/>
            <person name="Martin F."/>
            <person name="Silar P."/>
            <person name="Natvig D.O."/>
            <person name="Lalanne C."/>
            <person name="Gautier V."/>
            <person name="Ament-Velasquez S.L."/>
            <person name="Kruys A."/>
            <person name="Hutchinson M.I."/>
            <person name="Powell A.J."/>
            <person name="Barry K."/>
            <person name="Miller A.N."/>
            <person name="Grigoriev I.V."/>
            <person name="Debuchy R."/>
            <person name="Gladieux P."/>
            <person name="Hiltunen Thoren M."/>
            <person name="Johannesson H."/>
        </authorList>
    </citation>
    <scope>NUCLEOTIDE SEQUENCE</scope>
    <source>
        <strain evidence="5">CBS 757.83</strain>
    </source>
</reference>
<dbReference type="InterPro" id="IPR036188">
    <property type="entry name" value="FAD/NAD-bd_sf"/>
</dbReference>
<organism evidence="5 6">
    <name type="scientific">Parathielavia hyrcaniae</name>
    <dbReference type="NCBI Taxonomy" id="113614"/>
    <lineage>
        <taxon>Eukaryota</taxon>
        <taxon>Fungi</taxon>
        <taxon>Dikarya</taxon>
        <taxon>Ascomycota</taxon>
        <taxon>Pezizomycotina</taxon>
        <taxon>Sordariomycetes</taxon>
        <taxon>Sordariomycetidae</taxon>
        <taxon>Sordariales</taxon>
        <taxon>Chaetomiaceae</taxon>
        <taxon>Parathielavia</taxon>
    </lineage>
</organism>
<dbReference type="Pfam" id="PF05199">
    <property type="entry name" value="GMC_oxred_C"/>
    <property type="match status" value="1"/>
</dbReference>
<evidence type="ECO:0000256" key="3">
    <source>
        <dbReference type="SAM" id="SignalP"/>
    </source>
</evidence>
<feature type="binding site" evidence="2">
    <location>
        <position position="274"/>
    </location>
    <ligand>
        <name>FAD</name>
        <dbReference type="ChEBI" id="CHEBI:57692"/>
    </ligand>
</feature>
<dbReference type="InterPro" id="IPR000172">
    <property type="entry name" value="GMC_OxRdtase_N"/>
</dbReference>
<dbReference type="SUPFAM" id="SSF54373">
    <property type="entry name" value="FAD-linked reductases, C-terminal domain"/>
    <property type="match status" value="1"/>
</dbReference>
<sequence>MALSKLTLAALMLPLLGAVVASPTARSITHSTLVTRDDLLPEYDYVIVGGGTSGLTVADRLTESGKYTVLVLERGAFQNSSSVWTVAGGISAFLDPNLLFTFQSAPQEGLNNRSITVMNGLLLGGSSGVNAMQVLRGQQEDYDRWGSYFGKKSKWSWDGLLPYFRKAWNFHPPTPELVSQFDIKYDSRYWGSTSNVHASFPTFLWPALKMEMAAFGDIPGVKYPSDSGSGDAGAYWHPTSFNPTTVTRSFARPGHWDGIAAARPNYHTLTEQRVLKVTFHGKRAKGVVFVPADATDQSQARTVKAKKEIIMAAGTHHTPQILQASGVGPKKILAEAGVPLVVDLPGVGSNFQDQPFNIVPQFNYTSFPFHPDTSDLATNQTFIAEAAAKFAANRTGPLSVAAANCAAWLPLRVIAPQAWRDIAARYEAQDPAAYLPSGTDRAIVAGYRAQQKALARAMRSKGSATYNLILGGASSNGAAVYLHPCSRGTVHINRADPFFSPPEVDYRALSNPIDVDVLLEFTPFTRRYFTETRLKSLNPVELGGAGANATRDQVEAWLRGALIPSSFHPVGTAAMMPRHLGGVVDEKLLVYGVKGLSVVDASMIPDLPGSYTQQTVYAMAEKAADVIKVRA</sequence>
<comment type="caution">
    <text evidence="5">The sequence shown here is derived from an EMBL/GenBank/DDBJ whole genome shotgun (WGS) entry which is preliminary data.</text>
</comment>
<evidence type="ECO:0000313" key="6">
    <source>
        <dbReference type="Proteomes" id="UP001305647"/>
    </source>
</evidence>